<dbReference type="EMBL" id="KQ247692">
    <property type="protein sequence ID" value="KNC72030.1"/>
    <property type="molecule type" value="Genomic_DNA"/>
</dbReference>
<dbReference type="GO" id="GO:0016251">
    <property type="term" value="F:RNA polymerase II general transcription initiation factor activity"/>
    <property type="evidence" value="ECO:0007669"/>
    <property type="project" value="InterPro"/>
</dbReference>
<evidence type="ECO:0000256" key="1">
    <source>
        <dbReference type="ARBA" id="ARBA00004123"/>
    </source>
</evidence>
<accession>A0A0L0F5N2</accession>
<feature type="non-terminal residue" evidence="5">
    <location>
        <position position="1"/>
    </location>
</feature>
<name>A0A0L0F5N2_9EUKA</name>
<feature type="domain" description="Transcription initiation factor TFIID subunit 1 histone acetyltransferase" evidence="4">
    <location>
        <begin position="12"/>
        <end position="114"/>
    </location>
</feature>
<dbReference type="GO" id="GO:0004402">
    <property type="term" value="F:histone acetyltransferase activity"/>
    <property type="evidence" value="ECO:0007669"/>
    <property type="project" value="InterPro"/>
</dbReference>
<feature type="region of interest" description="Disordered" evidence="3">
    <location>
        <begin position="8"/>
        <end position="46"/>
    </location>
</feature>
<dbReference type="Proteomes" id="UP000054560">
    <property type="component" value="Unassembled WGS sequence"/>
</dbReference>
<dbReference type="GO" id="GO:0005669">
    <property type="term" value="C:transcription factor TFIID complex"/>
    <property type="evidence" value="ECO:0007669"/>
    <property type="project" value="InterPro"/>
</dbReference>
<evidence type="ECO:0000313" key="5">
    <source>
        <dbReference type="EMBL" id="KNC72030.1"/>
    </source>
</evidence>
<organism evidence="5 6">
    <name type="scientific">Sphaeroforma arctica JP610</name>
    <dbReference type="NCBI Taxonomy" id="667725"/>
    <lineage>
        <taxon>Eukaryota</taxon>
        <taxon>Ichthyosporea</taxon>
        <taxon>Ichthyophonida</taxon>
        <taxon>Sphaeroforma</taxon>
    </lineage>
</organism>
<sequence>VALFEAEVNDNNEDMYNLSNDKLSSSTRTQQSDQKTATAHSTPAHKLMDPFFKTHLTKKQLRRWHRPMLTPAPTDQSFVVKELNRYIKRKAKVREKEREKSGGGDIFFMRNRRDMYRK</sequence>
<gene>
    <name evidence="5" type="ORF">SARC_15421</name>
</gene>
<dbReference type="GeneID" id="25915925"/>
<keyword evidence="2" id="KW-0539">Nucleus</keyword>
<dbReference type="InterPro" id="IPR022591">
    <property type="entry name" value="TAF1_HAT_dom"/>
</dbReference>
<evidence type="ECO:0000256" key="2">
    <source>
        <dbReference type="ARBA" id="ARBA00023242"/>
    </source>
</evidence>
<evidence type="ECO:0000313" key="6">
    <source>
        <dbReference type="Proteomes" id="UP000054560"/>
    </source>
</evidence>
<comment type="subcellular location">
    <subcellularLocation>
        <location evidence="1">Nucleus</location>
    </subcellularLocation>
</comment>
<dbReference type="STRING" id="667725.A0A0L0F5N2"/>
<dbReference type="GO" id="GO:0051123">
    <property type="term" value="P:RNA polymerase II preinitiation complex assembly"/>
    <property type="evidence" value="ECO:0007669"/>
    <property type="project" value="TreeGrafter"/>
</dbReference>
<dbReference type="PANTHER" id="PTHR13900">
    <property type="entry name" value="TRANSCRIPTION INITIATION FACTOR TFIID"/>
    <property type="match status" value="1"/>
</dbReference>
<dbReference type="AlphaFoldDB" id="A0A0L0F5N2"/>
<dbReference type="OrthoDB" id="5752at2759"/>
<reference evidence="5 6" key="1">
    <citation type="submission" date="2011-02" db="EMBL/GenBank/DDBJ databases">
        <title>The Genome Sequence of Sphaeroforma arctica JP610.</title>
        <authorList>
            <consortium name="The Broad Institute Genome Sequencing Platform"/>
            <person name="Russ C."/>
            <person name="Cuomo C."/>
            <person name="Young S.K."/>
            <person name="Zeng Q."/>
            <person name="Gargeya S."/>
            <person name="Alvarado L."/>
            <person name="Berlin A."/>
            <person name="Chapman S.B."/>
            <person name="Chen Z."/>
            <person name="Freedman E."/>
            <person name="Gellesch M."/>
            <person name="Goldberg J."/>
            <person name="Griggs A."/>
            <person name="Gujja S."/>
            <person name="Heilman E."/>
            <person name="Heiman D."/>
            <person name="Howarth C."/>
            <person name="Mehta T."/>
            <person name="Neiman D."/>
            <person name="Pearson M."/>
            <person name="Roberts A."/>
            <person name="Saif S."/>
            <person name="Shea T."/>
            <person name="Shenoy N."/>
            <person name="Sisk P."/>
            <person name="Stolte C."/>
            <person name="Sykes S."/>
            <person name="White J."/>
            <person name="Yandava C."/>
            <person name="Burger G."/>
            <person name="Gray M.W."/>
            <person name="Holland P.W.H."/>
            <person name="King N."/>
            <person name="Lang F.B.F."/>
            <person name="Roger A.J."/>
            <person name="Ruiz-Trillo I."/>
            <person name="Haas B."/>
            <person name="Nusbaum C."/>
            <person name="Birren B."/>
        </authorList>
    </citation>
    <scope>NUCLEOTIDE SEQUENCE [LARGE SCALE GENOMIC DNA]</scope>
    <source>
        <strain evidence="5 6">JP610</strain>
    </source>
</reference>
<evidence type="ECO:0000256" key="3">
    <source>
        <dbReference type="SAM" id="MobiDB-lite"/>
    </source>
</evidence>
<dbReference type="PANTHER" id="PTHR13900:SF0">
    <property type="entry name" value="TRANSCRIPTION INITIATION FACTOR TFIID SUBUNIT 1"/>
    <property type="match status" value="1"/>
</dbReference>
<dbReference type="InterPro" id="IPR040240">
    <property type="entry name" value="TAF1"/>
</dbReference>
<keyword evidence="6" id="KW-1185">Reference proteome</keyword>
<protein>
    <recommendedName>
        <fullName evidence="4">Transcription initiation factor TFIID subunit 1 histone acetyltransferase domain-containing protein</fullName>
    </recommendedName>
</protein>
<dbReference type="eggNOG" id="KOG0008">
    <property type="taxonomic scope" value="Eukaryota"/>
</dbReference>
<proteinExistence type="predicted"/>
<evidence type="ECO:0000259" key="4">
    <source>
        <dbReference type="Pfam" id="PF12157"/>
    </source>
</evidence>
<feature type="region of interest" description="Disordered" evidence="3">
    <location>
        <begin position="94"/>
        <end position="118"/>
    </location>
</feature>
<feature type="compositionally biased region" description="Polar residues" evidence="3">
    <location>
        <begin position="17"/>
        <end position="41"/>
    </location>
</feature>
<dbReference type="GO" id="GO:0017025">
    <property type="term" value="F:TBP-class protein binding"/>
    <property type="evidence" value="ECO:0007669"/>
    <property type="project" value="InterPro"/>
</dbReference>
<dbReference type="Pfam" id="PF12157">
    <property type="entry name" value="DUF3591"/>
    <property type="match status" value="1"/>
</dbReference>
<dbReference type="RefSeq" id="XP_014145932.1">
    <property type="nucleotide sequence ID" value="XM_014290457.1"/>
</dbReference>
<feature type="non-terminal residue" evidence="5">
    <location>
        <position position="118"/>
    </location>
</feature>